<keyword evidence="3" id="KW-1185">Reference proteome</keyword>
<dbReference type="SUPFAM" id="SSF56672">
    <property type="entry name" value="DNA/RNA polymerases"/>
    <property type="match status" value="2"/>
</dbReference>
<evidence type="ECO:0000259" key="1">
    <source>
        <dbReference type="PROSITE" id="PS50878"/>
    </source>
</evidence>
<dbReference type="Gene3D" id="3.60.10.10">
    <property type="entry name" value="Endonuclease/exonuclease/phosphatase"/>
    <property type="match status" value="1"/>
</dbReference>
<reference evidence="2" key="1">
    <citation type="submission" date="2022-03" db="EMBL/GenBank/DDBJ databases">
        <authorList>
            <person name="Tunstrom K."/>
        </authorList>
    </citation>
    <scope>NUCLEOTIDE SEQUENCE</scope>
</reference>
<feature type="domain" description="Reverse transcriptase" evidence="1">
    <location>
        <begin position="388"/>
        <end position="653"/>
    </location>
</feature>
<accession>A0AAU9TX53</accession>
<sequence length="832" mass="96673">MTYNVRTLSTHEHLIEFNEAIQGIKYDVIGLSEIRRLGTQIEEYKNFILYYTGLTPGKYGVGFIINKAHKECIESYTGFSDRVALLNLSLQGLGISFIQVYAPTEASSEEDLNIFYLQVNKAIDQAYNNYFIMGDFNAKIGQPRKDEYLIMKTHGYGERNQRGQMLIDFALEHKLAILNTFFYKKSKQRWTWRSPNGKHKNELDYILSNHPNLCQNIEVLNVKFPSDHRPIRATVFITKQMKKRTGYISKYLKLDYKNYRSKTLEKYLKQAGSSKKALKELQTNKCWIESLNSEDKIVNNRKEIIKIATDFYKTLYSAQTEVYSIQNNVISLNETNSGNVTPISENEVTQAIKRLKADKSPGSDGITNEAIKVANSLLTPPLTFIFNKILETAEIPSQWMESEIILIYKKGNSKDITNYRPISLLSCLYKLFASIINRRISTTLESKQPIEQAGFRKKFSTIDHIHTLELIMEKYQEKQRPLYVAYIDYKKAFDTVSHSSIWTALQDQEVDLKYIQIIRNIYRNSVAKIKLDTTGPTFPVKRGVKQGDPLSPKLFISILEFIIKRLKWEKVGLDINGKYLSHLRFADDLVLLSETSQQLQTMLNSLNTASKQVGLEMNLTKTMVMTNSSNRKISIDNETLQYTKKYTYLGKLVGFDRKLNEIEVEKRVQNTWNKYWSLSEIFKSNMPVNIKTKVMTSCLLPCLTYACQTWKYTSKIKNKITTCQHGIERSMLNIKKIQKIRHNNIRKITKAKDALNYAKKLKWKWAGHVARLEDDRWTSRITKWKGPYGKRLQGRPHTRWEDEIIKIAGPCWPQVAQDRDVWNSLEEAFTFN</sequence>
<dbReference type="PANTHER" id="PTHR47027:SF20">
    <property type="entry name" value="REVERSE TRANSCRIPTASE-LIKE PROTEIN WITH RNA-DIRECTED DNA POLYMERASE DOMAIN"/>
    <property type="match status" value="1"/>
</dbReference>
<dbReference type="PROSITE" id="PS50878">
    <property type="entry name" value="RT_POL"/>
    <property type="match status" value="1"/>
</dbReference>
<dbReference type="GO" id="GO:0071897">
    <property type="term" value="P:DNA biosynthetic process"/>
    <property type="evidence" value="ECO:0007669"/>
    <property type="project" value="UniProtKB-ARBA"/>
</dbReference>
<dbReference type="EMBL" id="CAKOGL010000011">
    <property type="protein sequence ID" value="CAH2091741.1"/>
    <property type="molecule type" value="Genomic_DNA"/>
</dbReference>
<name>A0AAU9TX53_EUPED</name>
<protein>
    <recommendedName>
        <fullName evidence="1">Reverse transcriptase domain-containing protein</fullName>
    </recommendedName>
</protein>
<evidence type="ECO:0000313" key="2">
    <source>
        <dbReference type="EMBL" id="CAH2091741.1"/>
    </source>
</evidence>
<proteinExistence type="predicted"/>
<dbReference type="AlphaFoldDB" id="A0AAU9TX53"/>
<dbReference type="GO" id="GO:0003824">
    <property type="term" value="F:catalytic activity"/>
    <property type="evidence" value="ECO:0007669"/>
    <property type="project" value="InterPro"/>
</dbReference>
<organism evidence="2 3">
    <name type="scientific">Euphydryas editha</name>
    <name type="common">Edith's checkerspot</name>
    <dbReference type="NCBI Taxonomy" id="104508"/>
    <lineage>
        <taxon>Eukaryota</taxon>
        <taxon>Metazoa</taxon>
        <taxon>Ecdysozoa</taxon>
        <taxon>Arthropoda</taxon>
        <taxon>Hexapoda</taxon>
        <taxon>Insecta</taxon>
        <taxon>Pterygota</taxon>
        <taxon>Neoptera</taxon>
        <taxon>Endopterygota</taxon>
        <taxon>Lepidoptera</taxon>
        <taxon>Glossata</taxon>
        <taxon>Ditrysia</taxon>
        <taxon>Papilionoidea</taxon>
        <taxon>Nymphalidae</taxon>
        <taxon>Nymphalinae</taxon>
        <taxon>Euphydryas</taxon>
    </lineage>
</organism>
<evidence type="ECO:0000313" key="3">
    <source>
        <dbReference type="Proteomes" id="UP001153954"/>
    </source>
</evidence>
<dbReference type="SUPFAM" id="SSF56219">
    <property type="entry name" value="DNase I-like"/>
    <property type="match status" value="1"/>
</dbReference>
<dbReference type="Pfam" id="PF14529">
    <property type="entry name" value="Exo_endo_phos_2"/>
    <property type="match status" value="1"/>
</dbReference>
<dbReference type="CDD" id="cd01650">
    <property type="entry name" value="RT_nLTR_like"/>
    <property type="match status" value="1"/>
</dbReference>
<dbReference type="Pfam" id="PF00078">
    <property type="entry name" value="RVT_1"/>
    <property type="match status" value="1"/>
</dbReference>
<gene>
    <name evidence="2" type="ORF">EEDITHA_LOCUS7577</name>
</gene>
<dbReference type="InterPro" id="IPR000477">
    <property type="entry name" value="RT_dom"/>
</dbReference>
<dbReference type="CDD" id="cd09076">
    <property type="entry name" value="L1-EN"/>
    <property type="match status" value="1"/>
</dbReference>
<comment type="caution">
    <text evidence="2">The sequence shown here is derived from an EMBL/GenBank/DDBJ whole genome shotgun (WGS) entry which is preliminary data.</text>
</comment>
<dbReference type="InterPro" id="IPR043502">
    <property type="entry name" value="DNA/RNA_pol_sf"/>
</dbReference>
<dbReference type="InterPro" id="IPR005135">
    <property type="entry name" value="Endo/exonuclease/phosphatase"/>
</dbReference>
<dbReference type="Proteomes" id="UP001153954">
    <property type="component" value="Unassembled WGS sequence"/>
</dbReference>
<dbReference type="PANTHER" id="PTHR47027">
    <property type="entry name" value="REVERSE TRANSCRIPTASE DOMAIN-CONTAINING PROTEIN"/>
    <property type="match status" value="1"/>
</dbReference>
<dbReference type="InterPro" id="IPR036691">
    <property type="entry name" value="Endo/exonu/phosph_ase_sf"/>
</dbReference>